<sequence>MFNSVDELLSILKLEQLELNLYRGQSPQVGWQRVFGGQVVSQSLVAATHTVNSQFHVHSLHGNFILPGDPTIPIIYEVERLRDGHSFITRRITAIQHGQAIFSMSASYQKEEQGYEHQLPMPTGIPTPDTLPNEEEFRTKIVPLMPPEIRSYFARMRPLDIRPVDPTRYELKSGHEPYFNCWFKTVAPLPDDPAIHRAVLAYASDFTLLDSSLVAHGRSVVERSMQAASLDHAVWFHRSFRADEWLLYAQDSPSAMGARGFSRGLIYKQDGTLVASVAQEGLIRRRDDRL</sequence>
<evidence type="ECO:0000259" key="4">
    <source>
        <dbReference type="Pfam" id="PF13622"/>
    </source>
</evidence>
<gene>
    <name evidence="5" type="primary">tesB</name>
    <name evidence="5" type="ORF">WJT86_00705</name>
</gene>
<reference evidence="5 6" key="1">
    <citation type="submission" date="2024-04" db="EMBL/GenBank/DDBJ databases">
        <title>A novel species isolated from cricket.</title>
        <authorList>
            <person name="Wang H.-C."/>
        </authorList>
    </citation>
    <scope>NUCLEOTIDE SEQUENCE [LARGE SCALE GENOMIC DNA]</scope>
    <source>
        <strain evidence="5 6">WL0021</strain>
    </source>
</reference>
<evidence type="ECO:0000256" key="2">
    <source>
        <dbReference type="ARBA" id="ARBA00022801"/>
    </source>
</evidence>
<dbReference type="Pfam" id="PF13622">
    <property type="entry name" value="4HBT_3"/>
    <property type="match status" value="1"/>
</dbReference>
<feature type="domain" description="Acyl-CoA thioesterase 2 C-terminal" evidence="3">
    <location>
        <begin position="178"/>
        <end position="282"/>
    </location>
</feature>
<dbReference type="InterPro" id="IPR003703">
    <property type="entry name" value="Acyl_CoA_thio"/>
</dbReference>
<dbReference type="EMBL" id="JBBYXI010000001">
    <property type="protein sequence ID" value="MEN3929576.1"/>
    <property type="molecule type" value="Genomic_DNA"/>
</dbReference>
<dbReference type="Pfam" id="PF02551">
    <property type="entry name" value="Acyl_CoA_thio"/>
    <property type="match status" value="1"/>
</dbReference>
<comment type="similarity">
    <text evidence="1">Belongs to the C/M/P thioester hydrolase family.</text>
</comment>
<protein>
    <submittedName>
        <fullName evidence="5">Acyl-CoA thioesterase II</fullName>
    </submittedName>
</protein>
<evidence type="ECO:0000313" key="6">
    <source>
        <dbReference type="Proteomes" id="UP001418637"/>
    </source>
</evidence>
<evidence type="ECO:0000256" key="1">
    <source>
        <dbReference type="ARBA" id="ARBA00006538"/>
    </source>
</evidence>
<dbReference type="Gene3D" id="2.40.160.210">
    <property type="entry name" value="Acyl-CoA thioesterase, double hotdog domain"/>
    <property type="match status" value="1"/>
</dbReference>
<dbReference type="InterPro" id="IPR049449">
    <property type="entry name" value="TesB_ACOT8-like_N"/>
</dbReference>
<evidence type="ECO:0000259" key="3">
    <source>
        <dbReference type="Pfam" id="PF02551"/>
    </source>
</evidence>
<dbReference type="InterPro" id="IPR025652">
    <property type="entry name" value="TesB_C"/>
</dbReference>
<dbReference type="SUPFAM" id="SSF54637">
    <property type="entry name" value="Thioesterase/thiol ester dehydrase-isomerase"/>
    <property type="match status" value="2"/>
</dbReference>
<dbReference type="NCBIfam" id="TIGR00189">
    <property type="entry name" value="tesB"/>
    <property type="match status" value="1"/>
</dbReference>
<dbReference type="CDD" id="cd03444">
    <property type="entry name" value="Thioesterase_II_repeat1"/>
    <property type="match status" value="1"/>
</dbReference>
<dbReference type="RefSeq" id="WP_346335574.1">
    <property type="nucleotide sequence ID" value="NZ_JBBYXI010000001.1"/>
</dbReference>
<accession>A0ABV0BH03</accession>
<keyword evidence="2" id="KW-0378">Hydrolase</keyword>
<dbReference type="CDD" id="cd03445">
    <property type="entry name" value="Thioesterase_II_repeat2"/>
    <property type="match status" value="1"/>
</dbReference>
<feature type="domain" description="Acyl-CoA thioesterase-like N-terminal HotDog" evidence="4">
    <location>
        <begin position="30"/>
        <end position="108"/>
    </location>
</feature>
<organism evidence="5 6">
    <name type="scientific">Hohaiivirga grylli</name>
    <dbReference type="NCBI Taxonomy" id="3133970"/>
    <lineage>
        <taxon>Bacteria</taxon>
        <taxon>Pseudomonadati</taxon>
        <taxon>Pseudomonadota</taxon>
        <taxon>Alphaproteobacteria</taxon>
        <taxon>Hyphomicrobiales</taxon>
        <taxon>Methylobacteriaceae</taxon>
        <taxon>Hohaiivirga</taxon>
    </lineage>
</organism>
<dbReference type="Proteomes" id="UP001418637">
    <property type="component" value="Unassembled WGS sequence"/>
</dbReference>
<comment type="caution">
    <text evidence="5">The sequence shown here is derived from an EMBL/GenBank/DDBJ whole genome shotgun (WGS) entry which is preliminary data.</text>
</comment>
<dbReference type="PANTHER" id="PTHR11066:SF34">
    <property type="entry name" value="ACYL-COENZYME A THIOESTERASE 8"/>
    <property type="match status" value="1"/>
</dbReference>
<name>A0ABV0BH03_9HYPH</name>
<dbReference type="InterPro" id="IPR042171">
    <property type="entry name" value="Acyl-CoA_hotdog"/>
</dbReference>
<dbReference type="PANTHER" id="PTHR11066">
    <property type="entry name" value="ACYL-COA THIOESTERASE"/>
    <property type="match status" value="1"/>
</dbReference>
<keyword evidence="6" id="KW-1185">Reference proteome</keyword>
<proteinExistence type="inferred from homology"/>
<evidence type="ECO:0000313" key="5">
    <source>
        <dbReference type="EMBL" id="MEN3929576.1"/>
    </source>
</evidence>
<dbReference type="InterPro" id="IPR029069">
    <property type="entry name" value="HotDog_dom_sf"/>
</dbReference>